<evidence type="ECO:0000313" key="3">
    <source>
        <dbReference type="Proteomes" id="UP000299102"/>
    </source>
</evidence>
<proteinExistence type="predicted"/>
<dbReference type="Proteomes" id="UP000299102">
    <property type="component" value="Unassembled WGS sequence"/>
</dbReference>
<name>A0A4C1Y648_EUMVA</name>
<accession>A0A4C1Y648</accession>
<keyword evidence="3" id="KW-1185">Reference proteome</keyword>
<organism evidence="2 3">
    <name type="scientific">Eumeta variegata</name>
    <name type="common">Bagworm moth</name>
    <name type="synonym">Eumeta japonica</name>
    <dbReference type="NCBI Taxonomy" id="151549"/>
    <lineage>
        <taxon>Eukaryota</taxon>
        <taxon>Metazoa</taxon>
        <taxon>Ecdysozoa</taxon>
        <taxon>Arthropoda</taxon>
        <taxon>Hexapoda</taxon>
        <taxon>Insecta</taxon>
        <taxon>Pterygota</taxon>
        <taxon>Neoptera</taxon>
        <taxon>Endopterygota</taxon>
        <taxon>Lepidoptera</taxon>
        <taxon>Glossata</taxon>
        <taxon>Ditrysia</taxon>
        <taxon>Tineoidea</taxon>
        <taxon>Psychidae</taxon>
        <taxon>Oiketicinae</taxon>
        <taxon>Eumeta</taxon>
    </lineage>
</organism>
<dbReference type="AlphaFoldDB" id="A0A4C1Y648"/>
<feature type="compositionally biased region" description="Polar residues" evidence="1">
    <location>
        <begin position="135"/>
        <end position="151"/>
    </location>
</feature>
<evidence type="ECO:0000256" key="1">
    <source>
        <dbReference type="SAM" id="MobiDB-lite"/>
    </source>
</evidence>
<dbReference type="EMBL" id="BGZK01001093">
    <property type="protein sequence ID" value="GBP70980.1"/>
    <property type="molecule type" value="Genomic_DNA"/>
</dbReference>
<reference evidence="2 3" key="1">
    <citation type="journal article" date="2019" name="Commun. Biol.">
        <title>The bagworm genome reveals a unique fibroin gene that provides high tensile strength.</title>
        <authorList>
            <person name="Kono N."/>
            <person name="Nakamura H."/>
            <person name="Ohtoshi R."/>
            <person name="Tomita M."/>
            <person name="Numata K."/>
            <person name="Arakawa K."/>
        </authorList>
    </citation>
    <scope>NUCLEOTIDE SEQUENCE [LARGE SCALE GENOMIC DNA]</scope>
</reference>
<protein>
    <submittedName>
        <fullName evidence="2">Uncharacterized protein</fullName>
    </submittedName>
</protein>
<sequence>MYLELYIVLASARGFARMDFLHIPLSYVLTVYDLNPNPDFDTDPQQFIYRSISSNTNERDQARLVSIYLRRLPHRAVLLNYQNLSNSHTDVILSNESKTLITSQKTASVPVDENYEASSNSIIPQCPKAKIFKHSQQNQFLSKGQPTTTEATAVEGKRSPSDDQELDVVAKD</sequence>
<feature type="region of interest" description="Disordered" evidence="1">
    <location>
        <begin position="135"/>
        <end position="172"/>
    </location>
</feature>
<evidence type="ECO:0000313" key="2">
    <source>
        <dbReference type="EMBL" id="GBP70980.1"/>
    </source>
</evidence>
<comment type="caution">
    <text evidence="2">The sequence shown here is derived from an EMBL/GenBank/DDBJ whole genome shotgun (WGS) entry which is preliminary data.</text>
</comment>
<gene>
    <name evidence="2" type="ORF">EVAR_54414_1</name>
</gene>